<reference evidence="2" key="1">
    <citation type="submission" date="2022-11" db="UniProtKB">
        <authorList>
            <consortium name="WormBaseParasite"/>
        </authorList>
    </citation>
    <scope>IDENTIFICATION</scope>
</reference>
<sequence length="101" mass="10858">MFPEHHWMDYPDALKEEIQCILLPQPMPAAPVHQVAQLAPVIAQATIQPPTALPLLKVSQPPPTATIAADSANGCSNPTGSQQVCAGFRSSRPTFSETWTL</sequence>
<dbReference type="Proteomes" id="UP000887565">
    <property type="component" value="Unplaced"/>
</dbReference>
<dbReference type="WBParaSite" id="nRc.2.0.1.t03875-RA">
    <property type="protein sequence ID" value="nRc.2.0.1.t03875-RA"/>
    <property type="gene ID" value="nRc.2.0.1.g03875"/>
</dbReference>
<proteinExistence type="predicted"/>
<protein>
    <submittedName>
        <fullName evidence="2">Uncharacterized protein</fullName>
    </submittedName>
</protein>
<evidence type="ECO:0000313" key="1">
    <source>
        <dbReference type="Proteomes" id="UP000887565"/>
    </source>
</evidence>
<name>A0A915HQZ8_ROMCU</name>
<keyword evidence="1" id="KW-1185">Reference proteome</keyword>
<accession>A0A915HQZ8</accession>
<organism evidence="1 2">
    <name type="scientific">Romanomermis culicivorax</name>
    <name type="common">Nematode worm</name>
    <dbReference type="NCBI Taxonomy" id="13658"/>
    <lineage>
        <taxon>Eukaryota</taxon>
        <taxon>Metazoa</taxon>
        <taxon>Ecdysozoa</taxon>
        <taxon>Nematoda</taxon>
        <taxon>Enoplea</taxon>
        <taxon>Dorylaimia</taxon>
        <taxon>Mermithida</taxon>
        <taxon>Mermithoidea</taxon>
        <taxon>Mermithidae</taxon>
        <taxon>Romanomermis</taxon>
    </lineage>
</organism>
<dbReference type="AlphaFoldDB" id="A0A915HQZ8"/>
<evidence type="ECO:0000313" key="2">
    <source>
        <dbReference type="WBParaSite" id="nRc.2.0.1.t03875-RA"/>
    </source>
</evidence>